<dbReference type="InterPro" id="IPR013304">
    <property type="entry name" value="Wnt16"/>
</dbReference>
<dbReference type="GO" id="GO:0045165">
    <property type="term" value="P:cell fate commitment"/>
    <property type="evidence" value="ECO:0007669"/>
    <property type="project" value="TreeGrafter"/>
</dbReference>
<dbReference type="PROSITE" id="PS00246">
    <property type="entry name" value="WNT1"/>
    <property type="match status" value="1"/>
</dbReference>
<evidence type="ECO:0000256" key="7">
    <source>
        <dbReference type="ARBA" id="ARBA00023157"/>
    </source>
</evidence>
<dbReference type="InterPro" id="IPR005817">
    <property type="entry name" value="Wnt"/>
</dbReference>
<name>A0A673B8C7_9TELE</name>
<keyword evidence="6 9" id="KW-0879">Wnt signaling pathway</keyword>
<evidence type="ECO:0000256" key="5">
    <source>
        <dbReference type="ARBA" id="ARBA00022530"/>
    </source>
</evidence>
<keyword evidence="7" id="KW-1015">Disulfide bond</keyword>
<sequence>MFSGSSVYSFDVLLPPRGGAPVGFALSPVGSVSRWLGLTSAGVPEKLGCANPPLSPKQRDLCRKKPFLLPSIQDGARLAISECQSQFRHERWNCSTSDQPSVFGHELTSETAFIYAVMAAGLVHAVTRSCSQGNMTECGCDTRLQGLGSPAEGWHWGGCSDHIQYGTWFSRKFMDSSSKNMTSSRGGHTPDTMNQHNSEAGRQISVSVSQAIDKTMSTDCRCHGVSGSCAVKTCWRTMAPFERVGAYLKDRYEHSIQVLDRSRKKVRKKEREHRRVPVDKYKLIHFNKSPNYCLEDRRLGVAGTRGRRCNRSSHGSDGCNLLCCGRGYNTHVVRHVERCECKFVWCCYVRCRRCESMNDMHTCK</sequence>
<feature type="region of interest" description="Disordered" evidence="10">
    <location>
        <begin position="179"/>
        <end position="198"/>
    </location>
</feature>
<proteinExistence type="inferred from homology"/>
<dbReference type="PRINTS" id="PR01895">
    <property type="entry name" value="WNT16PROTEIN"/>
</dbReference>
<organism evidence="11 12">
    <name type="scientific">Sphaeramia orbicularis</name>
    <name type="common">orbiculate cardinalfish</name>
    <dbReference type="NCBI Taxonomy" id="375764"/>
    <lineage>
        <taxon>Eukaryota</taxon>
        <taxon>Metazoa</taxon>
        <taxon>Chordata</taxon>
        <taxon>Craniata</taxon>
        <taxon>Vertebrata</taxon>
        <taxon>Euteleostomi</taxon>
        <taxon>Actinopterygii</taxon>
        <taxon>Neopterygii</taxon>
        <taxon>Teleostei</taxon>
        <taxon>Neoteleostei</taxon>
        <taxon>Acanthomorphata</taxon>
        <taxon>Gobiaria</taxon>
        <taxon>Kurtiformes</taxon>
        <taxon>Apogonoidei</taxon>
        <taxon>Apogonidae</taxon>
        <taxon>Apogoninae</taxon>
        <taxon>Sphaeramia</taxon>
    </lineage>
</organism>
<dbReference type="Gene3D" id="3.30.2460.20">
    <property type="match status" value="1"/>
</dbReference>
<comment type="function">
    <text evidence="9">Ligand for members of the frizzled family of seven transmembrane receptors.</text>
</comment>
<comment type="similarity">
    <text evidence="2 9">Belongs to the Wnt family.</text>
</comment>
<evidence type="ECO:0000256" key="1">
    <source>
        <dbReference type="ARBA" id="ARBA00004498"/>
    </source>
</evidence>
<dbReference type="PANTHER" id="PTHR12027:SF70">
    <property type="entry name" value="PROTEIN WNT-16"/>
    <property type="match status" value="1"/>
</dbReference>
<evidence type="ECO:0000313" key="11">
    <source>
        <dbReference type="Ensembl" id="ENSSORP00005038105.1"/>
    </source>
</evidence>
<reference evidence="11" key="3">
    <citation type="submission" date="2025-09" db="UniProtKB">
        <authorList>
            <consortium name="Ensembl"/>
        </authorList>
    </citation>
    <scope>IDENTIFICATION</scope>
</reference>
<accession>A0A673B8C7</accession>
<dbReference type="PANTHER" id="PTHR12027">
    <property type="entry name" value="WNT RELATED"/>
    <property type="match status" value="1"/>
</dbReference>
<dbReference type="InterPro" id="IPR043158">
    <property type="entry name" value="Wnt_C"/>
</dbReference>
<dbReference type="FunFam" id="3.30.2460.20:FF:000001">
    <property type="entry name" value="Wnt homolog"/>
    <property type="match status" value="1"/>
</dbReference>
<reference evidence="11" key="1">
    <citation type="submission" date="2019-06" db="EMBL/GenBank/DDBJ databases">
        <authorList>
            <consortium name="Wellcome Sanger Institute Data Sharing"/>
        </authorList>
    </citation>
    <scope>NUCLEOTIDE SEQUENCE [LARGE SCALE GENOMIC DNA]</scope>
</reference>
<evidence type="ECO:0000256" key="2">
    <source>
        <dbReference type="ARBA" id="ARBA00005683"/>
    </source>
</evidence>
<dbReference type="GO" id="GO:0005125">
    <property type="term" value="F:cytokine activity"/>
    <property type="evidence" value="ECO:0007669"/>
    <property type="project" value="TreeGrafter"/>
</dbReference>
<evidence type="ECO:0000256" key="3">
    <source>
        <dbReference type="ARBA" id="ARBA00022473"/>
    </source>
</evidence>
<dbReference type="PRINTS" id="PR01349">
    <property type="entry name" value="WNTPROTEIN"/>
</dbReference>
<dbReference type="FunCoup" id="A0A673B8C7">
    <property type="interactions" value="373"/>
</dbReference>
<dbReference type="CDD" id="cd19344">
    <property type="entry name" value="Wnt_Wnt16"/>
    <property type="match status" value="1"/>
</dbReference>
<evidence type="ECO:0000256" key="9">
    <source>
        <dbReference type="RuleBase" id="RU003500"/>
    </source>
</evidence>
<dbReference type="SMART" id="SM00097">
    <property type="entry name" value="WNT1"/>
    <property type="match status" value="1"/>
</dbReference>
<dbReference type="Proteomes" id="UP000472271">
    <property type="component" value="Chromosome 12"/>
</dbReference>
<dbReference type="GO" id="GO:0060070">
    <property type="term" value="P:canonical Wnt signaling pathway"/>
    <property type="evidence" value="ECO:0007669"/>
    <property type="project" value="TreeGrafter"/>
</dbReference>
<dbReference type="GO" id="GO:0005109">
    <property type="term" value="F:frizzled binding"/>
    <property type="evidence" value="ECO:0007669"/>
    <property type="project" value="TreeGrafter"/>
</dbReference>
<protein>
    <recommendedName>
        <fullName evidence="9">Protein Wnt</fullName>
    </recommendedName>
</protein>
<reference evidence="11" key="2">
    <citation type="submission" date="2025-08" db="UniProtKB">
        <authorList>
            <consortium name="Ensembl"/>
        </authorList>
    </citation>
    <scope>IDENTIFICATION</scope>
</reference>
<dbReference type="GO" id="GO:0048513">
    <property type="term" value="P:animal organ development"/>
    <property type="evidence" value="ECO:0007669"/>
    <property type="project" value="UniProtKB-ARBA"/>
</dbReference>
<dbReference type="Pfam" id="PF00110">
    <property type="entry name" value="wnt"/>
    <property type="match status" value="1"/>
</dbReference>
<keyword evidence="4" id="KW-0964">Secreted</keyword>
<keyword evidence="5" id="KW-0272">Extracellular matrix</keyword>
<dbReference type="InParanoid" id="A0A673B8C7"/>
<dbReference type="GO" id="GO:0030182">
    <property type="term" value="P:neuron differentiation"/>
    <property type="evidence" value="ECO:0007669"/>
    <property type="project" value="TreeGrafter"/>
</dbReference>
<evidence type="ECO:0000256" key="10">
    <source>
        <dbReference type="SAM" id="MobiDB-lite"/>
    </source>
</evidence>
<evidence type="ECO:0000313" key="12">
    <source>
        <dbReference type="Proteomes" id="UP000472271"/>
    </source>
</evidence>
<dbReference type="AlphaFoldDB" id="A0A673B8C7"/>
<evidence type="ECO:0000256" key="8">
    <source>
        <dbReference type="ARBA" id="ARBA00023288"/>
    </source>
</evidence>
<comment type="subcellular location">
    <subcellularLocation>
        <location evidence="1 9">Secreted</location>
        <location evidence="1 9">Extracellular space</location>
        <location evidence="1 9">Extracellular matrix</location>
    </subcellularLocation>
</comment>
<dbReference type="InterPro" id="IPR018161">
    <property type="entry name" value="Wnt_CS"/>
</dbReference>
<keyword evidence="8" id="KW-0449">Lipoprotein</keyword>
<dbReference type="Ensembl" id="ENSSORT00005039096.1">
    <property type="protein sequence ID" value="ENSSORP00005038105.1"/>
    <property type="gene ID" value="ENSSORG00005017851.1"/>
</dbReference>
<evidence type="ECO:0000256" key="6">
    <source>
        <dbReference type="ARBA" id="ARBA00022687"/>
    </source>
</evidence>
<evidence type="ECO:0000256" key="4">
    <source>
        <dbReference type="ARBA" id="ARBA00022525"/>
    </source>
</evidence>
<dbReference type="GO" id="GO:0005615">
    <property type="term" value="C:extracellular space"/>
    <property type="evidence" value="ECO:0007669"/>
    <property type="project" value="TreeGrafter"/>
</dbReference>
<keyword evidence="3 9" id="KW-0217">Developmental protein</keyword>
<keyword evidence="12" id="KW-1185">Reference proteome</keyword>